<dbReference type="EMBL" id="KC999970">
    <property type="protein sequence ID" value="AID71041.1"/>
    <property type="molecule type" value="Genomic_DNA"/>
</dbReference>
<evidence type="ECO:0000259" key="2">
    <source>
        <dbReference type="Pfam" id="PF13439"/>
    </source>
</evidence>
<dbReference type="GO" id="GO:0016757">
    <property type="term" value="F:glycosyltransferase activity"/>
    <property type="evidence" value="ECO:0007669"/>
    <property type="project" value="UniProtKB-ARBA"/>
</dbReference>
<feature type="domain" description="Glycosyl transferase family 1" evidence="1">
    <location>
        <begin position="194"/>
        <end position="325"/>
    </location>
</feature>
<dbReference type="RefSeq" id="WP_408827288.1">
    <property type="nucleotide sequence ID" value="NZ_JBGWYG010000002.1"/>
</dbReference>
<organism evidence="3">
    <name type="scientific">Aeromonas hydrophila</name>
    <dbReference type="NCBI Taxonomy" id="644"/>
    <lineage>
        <taxon>Bacteria</taxon>
        <taxon>Pseudomonadati</taxon>
        <taxon>Pseudomonadota</taxon>
        <taxon>Gammaproteobacteria</taxon>
        <taxon>Aeromonadales</taxon>
        <taxon>Aeromonadaceae</taxon>
        <taxon>Aeromonas</taxon>
    </lineage>
</organism>
<accession>A0A068FVA8</accession>
<dbReference type="InterPro" id="IPR028098">
    <property type="entry name" value="Glyco_trans_4-like_N"/>
</dbReference>
<dbReference type="InterPro" id="IPR001296">
    <property type="entry name" value="Glyco_trans_1"/>
</dbReference>
<feature type="domain" description="Glycosyltransferase subfamily 4-like N-terminal" evidence="2">
    <location>
        <begin position="14"/>
        <end position="171"/>
    </location>
</feature>
<dbReference type="CDD" id="cd03811">
    <property type="entry name" value="GT4_GT28_WabH-like"/>
    <property type="match status" value="1"/>
</dbReference>
<keyword evidence="3" id="KW-0378">Hydrolase</keyword>
<dbReference type="PANTHER" id="PTHR12526">
    <property type="entry name" value="GLYCOSYLTRANSFERASE"/>
    <property type="match status" value="1"/>
</dbReference>
<evidence type="ECO:0000259" key="1">
    <source>
        <dbReference type="Pfam" id="PF00534"/>
    </source>
</evidence>
<reference evidence="3" key="1">
    <citation type="journal article" date="2013" name="PLoS ONE">
        <title>Implication of lateral genetic transfer in the emergence of Aeromonas hydrophila isolates of epidemic outbreaks in channel catfish.</title>
        <authorList>
            <person name="Hossain M.J."/>
            <person name="Waldbieser G.C."/>
            <person name="Sun D."/>
            <person name="Capps N.K."/>
            <person name="Hemstreet W.B."/>
            <person name="Carlisle K."/>
            <person name="Griffin M.J."/>
            <person name="Khoo L."/>
            <person name="Goodwin A.E."/>
            <person name="Sonstegard T.S."/>
            <person name="Schroeder S."/>
            <person name="Hayden K."/>
            <person name="Newton J.C."/>
            <person name="Terhune J.S."/>
            <person name="Liles M.R."/>
        </authorList>
    </citation>
    <scope>NUCLEOTIDE SEQUENCE</scope>
    <source>
        <strain evidence="3">AL06-01</strain>
    </source>
</reference>
<evidence type="ECO:0000313" key="3">
    <source>
        <dbReference type="EMBL" id="AID71041.1"/>
    </source>
</evidence>
<protein>
    <submittedName>
        <fullName evidence="3">Glycoside hydrolase family protein</fullName>
    </submittedName>
</protein>
<dbReference type="SUPFAM" id="SSF53756">
    <property type="entry name" value="UDP-Glycosyltransferase/glycogen phosphorylase"/>
    <property type="match status" value="1"/>
</dbReference>
<proteinExistence type="predicted"/>
<dbReference type="Pfam" id="PF00534">
    <property type="entry name" value="Glycos_transf_1"/>
    <property type="match status" value="1"/>
</dbReference>
<dbReference type="Gene3D" id="3.40.50.2000">
    <property type="entry name" value="Glycogen Phosphorylase B"/>
    <property type="match status" value="2"/>
</dbReference>
<dbReference type="GO" id="GO:0016787">
    <property type="term" value="F:hydrolase activity"/>
    <property type="evidence" value="ECO:0007669"/>
    <property type="project" value="UniProtKB-KW"/>
</dbReference>
<dbReference type="AlphaFoldDB" id="A0A068FVA8"/>
<gene>
    <name evidence="3" type="primary">wbxV</name>
</gene>
<sequence>MKTVLIYLPNLNCGGAESVTVRLANYLAGSGYSVKLITSIGGGPLEEILDSRIEYLCLDLKNQWQTILKMPSVIKRIEPDVIFTTMKESCFIMIVAKYIACSNARMVIREANTVSLQLKEENKITQRVKNYLIAMSYRFADKIIALSDEIKVDLVSSFHLSKEIDVIPNPIGFDKMEKAIMSPLGHDALRDNSTLKLVTVARFYPQKNHLFMVNALASYIKKNPNVQWFLVGDGPLKNEIQERIECLGISKNVVFLGFQKNPLAIVNACDVFVLPSLYEGFSNALLEAAALNKKILVSDAQTTSVAFLKKLNVGSCYVNDDIDDFCIKLESEACSIGDPGVSSRMRREYSEEAVFGSYSKAMFE</sequence>
<name>A0A068FVA8_AERHY</name>
<dbReference type="Pfam" id="PF13439">
    <property type="entry name" value="Glyco_transf_4"/>
    <property type="match status" value="1"/>
</dbReference>